<evidence type="ECO:0000256" key="1">
    <source>
        <dbReference type="SAM" id="Phobius"/>
    </source>
</evidence>
<evidence type="ECO:0000313" key="3">
    <source>
        <dbReference type="Proteomes" id="UP000176965"/>
    </source>
</evidence>
<keyword evidence="1" id="KW-1133">Transmembrane helix</keyword>
<reference evidence="2 3" key="1">
    <citation type="journal article" date="2016" name="Nat. Commun.">
        <title>Thousands of microbial genomes shed light on interconnected biogeochemical processes in an aquifer system.</title>
        <authorList>
            <person name="Anantharaman K."/>
            <person name="Brown C.T."/>
            <person name="Hug L.A."/>
            <person name="Sharon I."/>
            <person name="Castelle C.J."/>
            <person name="Probst A.J."/>
            <person name="Thomas B.C."/>
            <person name="Singh A."/>
            <person name="Wilkins M.J."/>
            <person name="Karaoz U."/>
            <person name="Brodie E.L."/>
            <person name="Williams K.H."/>
            <person name="Hubbard S.S."/>
            <person name="Banfield J.F."/>
        </authorList>
    </citation>
    <scope>NUCLEOTIDE SEQUENCE [LARGE SCALE GENOMIC DNA]</scope>
</reference>
<name>A0A1G2PGL7_9BACT</name>
<protein>
    <submittedName>
        <fullName evidence="2">Uncharacterized protein</fullName>
    </submittedName>
</protein>
<gene>
    <name evidence="2" type="ORF">A2541_02375</name>
</gene>
<keyword evidence="1" id="KW-0472">Membrane</keyword>
<proteinExistence type="predicted"/>
<dbReference type="AlphaFoldDB" id="A0A1G2PGL7"/>
<organism evidence="2 3">
    <name type="scientific">Candidatus Taylorbacteria bacterium RIFOXYD2_FULL_36_9</name>
    <dbReference type="NCBI Taxonomy" id="1802338"/>
    <lineage>
        <taxon>Bacteria</taxon>
        <taxon>Candidatus Tayloriibacteriota</taxon>
    </lineage>
</organism>
<sequence>MENEATNTISTEPKNNFGGIIGAIIIIVLIVAGGWYFIGNRVEKIQDQKQNAPIEISTGTSTEIQDIQTDLDNLDLRVLD</sequence>
<comment type="caution">
    <text evidence="2">The sequence shown here is derived from an EMBL/GenBank/DDBJ whole genome shotgun (WGS) entry which is preliminary data.</text>
</comment>
<dbReference type="EMBL" id="MHSQ01000011">
    <property type="protein sequence ID" value="OHA47460.1"/>
    <property type="molecule type" value="Genomic_DNA"/>
</dbReference>
<dbReference type="STRING" id="1802338.A2541_02375"/>
<dbReference type="Proteomes" id="UP000176965">
    <property type="component" value="Unassembled WGS sequence"/>
</dbReference>
<evidence type="ECO:0000313" key="2">
    <source>
        <dbReference type="EMBL" id="OHA47460.1"/>
    </source>
</evidence>
<feature type="transmembrane region" description="Helical" evidence="1">
    <location>
        <begin position="20"/>
        <end position="38"/>
    </location>
</feature>
<accession>A0A1G2PGL7</accession>
<keyword evidence="1" id="KW-0812">Transmembrane</keyword>